<sequence>MPIADLEDPRMPASPDPAGVRLAELFRAWKRDISAVPMPPLIDPVRAASVIAEARASGRICPPTAHATGRGHWN</sequence>
<proteinExistence type="predicted"/>
<accession>A0A2P2FXN8</accession>
<name>A0A2P2FXN8_AMYLU</name>
<evidence type="ECO:0000313" key="2">
    <source>
        <dbReference type="Proteomes" id="UP000256220"/>
    </source>
</evidence>
<dbReference type="Proteomes" id="UP000256220">
    <property type="component" value="Unassembled WGS sequence"/>
</dbReference>
<protein>
    <submittedName>
        <fullName evidence="1">Uncharacterized protein</fullName>
    </submittedName>
</protein>
<keyword evidence="2" id="KW-1185">Reference proteome</keyword>
<gene>
    <name evidence="1" type="ORF">BB31_09035</name>
</gene>
<evidence type="ECO:0000313" key="1">
    <source>
        <dbReference type="EMBL" id="KFU81507.1"/>
    </source>
</evidence>
<dbReference type="EMBL" id="JFBM01000006">
    <property type="protein sequence ID" value="KFU81507.1"/>
    <property type="molecule type" value="Genomic_DNA"/>
</dbReference>
<dbReference type="AlphaFoldDB" id="A0A2P2FXN8"/>
<comment type="caution">
    <text evidence="1">The sequence shown here is derived from an EMBL/GenBank/DDBJ whole genome shotgun (WGS) entry which is preliminary data.</text>
</comment>
<reference evidence="1 2" key="1">
    <citation type="journal article" date="2014" name="Genome Announc.">
        <title>Draft Genome Sequence of Amycolatopsis lurida NRRL 2430, Producer of the Glycopeptide Family Antibiotic Ristocetin.</title>
        <authorList>
            <person name="Kwun M.J."/>
            <person name="Hong H.J."/>
        </authorList>
    </citation>
    <scope>NUCLEOTIDE SEQUENCE [LARGE SCALE GENOMIC DNA]</scope>
    <source>
        <strain evidence="1 2">NRRL 2430</strain>
    </source>
</reference>
<organism evidence="1 2">
    <name type="scientific">Amycolatopsis lurida NRRL 2430</name>
    <dbReference type="NCBI Taxonomy" id="1460371"/>
    <lineage>
        <taxon>Bacteria</taxon>
        <taxon>Bacillati</taxon>
        <taxon>Actinomycetota</taxon>
        <taxon>Actinomycetes</taxon>
        <taxon>Pseudonocardiales</taxon>
        <taxon>Pseudonocardiaceae</taxon>
        <taxon>Amycolatopsis</taxon>
    </lineage>
</organism>